<reference evidence="1" key="1">
    <citation type="submission" date="2014-09" db="EMBL/GenBank/DDBJ databases">
        <authorList>
            <person name="Magalhaes I.L.F."/>
            <person name="Oliveira U."/>
            <person name="Santos F.R."/>
            <person name="Vidigal T.H.D.A."/>
            <person name="Brescovit A.D."/>
            <person name="Santos A.J."/>
        </authorList>
    </citation>
    <scope>NUCLEOTIDE SEQUENCE</scope>
    <source>
        <tissue evidence="1">Shoot tissue taken approximately 20 cm above the soil surface</tissue>
    </source>
</reference>
<dbReference type="AlphaFoldDB" id="A0A0A9CA37"/>
<name>A0A0A9CA37_ARUDO</name>
<reference evidence="1" key="2">
    <citation type="journal article" date="2015" name="Data Brief">
        <title>Shoot transcriptome of the giant reed, Arundo donax.</title>
        <authorList>
            <person name="Barrero R.A."/>
            <person name="Guerrero F.D."/>
            <person name="Moolhuijzen P."/>
            <person name="Goolsby J.A."/>
            <person name="Tidwell J."/>
            <person name="Bellgard S.E."/>
            <person name="Bellgard M.I."/>
        </authorList>
    </citation>
    <scope>NUCLEOTIDE SEQUENCE</scope>
    <source>
        <tissue evidence="1">Shoot tissue taken approximately 20 cm above the soil surface</tissue>
    </source>
</reference>
<organism evidence="1">
    <name type="scientific">Arundo donax</name>
    <name type="common">Giant reed</name>
    <name type="synonym">Donax arundinaceus</name>
    <dbReference type="NCBI Taxonomy" id="35708"/>
    <lineage>
        <taxon>Eukaryota</taxon>
        <taxon>Viridiplantae</taxon>
        <taxon>Streptophyta</taxon>
        <taxon>Embryophyta</taxon>
        <taxon>Tracheophyta</taxon>
        <taxon>Spermatophyta</taxon>
        <taxon>Magnoliopsida</taxon>
        <taxon>Liliopsida</taxon>
        <taxon>Poales</taxon>
        <taxon>Poaceae</taxon>
        <taxon>PACMAD clade</taxon>
        <taxon>Arundinoideae</taxon>
        <taxon>Arundineae</taxon>
        <taxon>Arundo</taxon>
    </lineage>
</organism>
<accession>A0A0A9CA37</accession>
<protein>
    <submittedName>
        <fullName evidence="1">Uncharacterized protein</fullName>
    </submittedName>
</protein>
<evidence type="ECO:0000313" key="1">
    <source>
        <dbReference type="EMBL" id="JAD70265.1"/>
    </source>
</evidence>
<dbReference type="EMBL" id="GBRH01227630">
    <property type="protein sequence ID" value="JAD70265.1"/>
    <property type="molecule type" value="Transcribed_RNA"/>
</dbReference>
<proteinExistence type="predicted"/>
<sequence length="26" mass="3304">MHFLKTRRYQHSPMIDSLFHFFCTLF</sequence>